<evidence type="ECO:0000256" key="3">
    <source>
        <dbReference type="ARBA" id="ARBA00019077"/>
    </source>
</evidence>
<dbReference type="GO" id="GO:0043842">
    <property type="term" value="F:Kdo transferase activity"/>
    <property type="evidence" value="ECO:0007669"/>
    <property type="project" value="UniProtKB-EC"/>
</dbReference>
<dbReference type="PANTHER" id="PTHR42755:SF1">
    <property type="entry name" value="3-DEOXY-D-MANNO-OCTULOSONIC ACID TRANSFERASE, MITOCHONDRIAL-RELATED"/>
    <property type="match status" value="1"/>
</dbReference>
<dbReference type="InterPro" id="IPR039901">
    <property type="entry name" value="Kdotransferase"/>
</dbReference>
<keyword evidence="7" id="KW-0448">Lipopolysaccharide biosynthesis</keyword>
<accession>A0ABS7JLM0</accession>
<evidence type="ECO:0000256" key="2">
    <source>
        <dbReference type="ARBA" id="ARBA00012621"/>
    </source>
</evidence>
<dbReference type="Proteomes" id="UP000700059">
    <property type="component" value="Unassembled WGS sequence"/>
</dbReference>
<comment type="pathway">
    <text evidence="1 7">Bacterial outer membrane biogenesis; LPS core biosynthesis.</text>
</comment>
<evidence type="ECO:0000256" key="4">
    <source>
        <dbReference type="ARBA" id="ARBA00022679"/>
    </source>
</evidence>
<evidence type="ECO:0000256" key="6">
    <source>
        <dbReference type="ARBA" id="ARBA00049183"/>
    </source>
</evidence>
<keyword evidence="9" id="KW-0328">Glycosyltransferase</keyword>
<evidence type="ECO:0000259" key="8">
    <source>
        <dbReference type="Pfam" id="PF04413"/>
    </source>
</evidence>
<dbReference type="Pfam" id="PF04413">
    <property type="entry name" value="Glycos_transf_N"/>
    <property type="match status" value="1"/>
</dbReference>
<evidence type="ECO:0000256" key="7">
    <source>
        <dbReference type="RuleBase" id="RU365103"/>
    </source>
</evidence>
<reference evidence="9 10" key="1">
    <citation type="submission" date="2021-08" db="EMBL/GenBank/DDBJ databases">
        <title>Helicobacter spp. isolated from feces of Anatolian Ground Squirrel (Spermophilus xanthoprymnus) in Turkey.</title>
        <authorList>
            <person name="Aydin F."/>
            <person name="Abay S."/>
            <person name="Kayman T."/>
            <person name="Karakaya E."/>
            <person name="Saticioglu I.B."/>
        </authorList>
    </citation>
    <scope>NUCLEOTIDE SEQUENCE [LARGE SCALE GENOMIC DNA]</scope>
    <source>
        <strain evidence="9 10">Faydin-H70</strain>
    </source>
</reference>
<comment type="function">
    <text evidence="7">Involved in lipopolysaccharide (LPS) biosynthesis. Catalyzes the transfer of 3-deoxy-D-manno-octulosonate (Kdo) residue(s) from CMP-Kdo to lipid IV(A), the tetraacyldisaccharide-1,4'-bisphosphate precursor of lipid A.</text>
</comment>
<sequence length="422" mass="48075">MVYGYYILMCVAHFCALPFLFFLSFKQKYNTSLKKRFFIPALLPKGRYYWIHACSFGEVRSLQNIISTLENSLAANQKILLTTTTQTGFTLANKLYPNCTITYLPFESFIPFWLKGKEIISLTLTEAELWLMPLFCAHLKGAKTLLINARISTRSYPRYLRFCFFYTRLFSTIQKVFCQSQTDKERLESLGAQNVEVFGNLKLAEIPQVSTHYTALNTPLWVIASTHGKNNQSEEVLILKSILESFFKKNTRPTSQCIAQNTEKNSHQNLPKNTPHFLFAPRHPERFLEVEQKLNKILTTNNLPLLQKTSAQGIQNALNAPFILLDSLGELNNLYAIADTVILGGSFLPNIGGHNPIEPAYFHTKLISGPYIFNQEALFSSIKNCVICEIEALTKVLQNPLKNSYITQNLDITKIIQSIKES</sequence>
<organism evidence="9 10">
    <name type="scientific">Helicobacter turcicus</name>
    <dbReference type="NCBI Taxonomy" id="2867412"/>
    <lineage>
        <taxon>Bacteria</taxon>
        <taxon>Pseudomonadati</taxon>
        <taxon>Campylobacterota</taxon>
        <taxon>Epsilonproteobacteria</taxon>
        <taxon>Campylobacterales</taxon>
        <taxon>Helicobacteraceae</taxon>
        <taxon>Helicobacter</taxon>
    </lineage>
</organism>
<dbReference type="RefSeq" id="WP_221531531.1">
    <property type="nucleotide sequence ID" value="NZ_JAIGYQ010000002.1"/>
</dbReference>
<comment type="caution">
    <text evidence="9">The sequence shown here is derived from an EMBL/GenBank/DDBJ whole genome shotgun (WGS) entry which is preliminary data.</text>
</comment>
<dbReference type="InterPro" id="IPR038107">
    <property type="entry name" value="Glycos_transf_N_sf"/>
</dbReference>
<dbReference type="PANTHER" id="PTHR42755">
    <property type="entry name" value="3-DEOXY-MANNO-OCTULOSONATE CYTIDYLYLTRANSFERASE"/>
    <property type="match status" value="1"/>
</dbReference>
<dbReference type="Gene3D" id="3.40.50.2000">
    <property type="entry name" value="Glycogen Phosphorylase B"/>
    <property type="match status" value="1"/>
</dbReference>
<keyword evidence="7" id="KW-0472">Membrane</keyword>
<protein>
    <recommendedName>
        <fullName evidence="3 7">3-deoxy-D-manno-octulosonic acid transferase</fullName>
        <shortName evidence="7">Kdo transferase</shortName>
        <ecNumber evidence="2 7">2.4.99.12</ecNumber>
    </recommendedName>
    <alternativeName>
        <fullName evidence="5 7">Lipid IV(A) 3-deoxy-D-manno-octulosonic acid transferase</fullName>
    </alternativeName>
</protein>
<evidence type="ECO:0000256" key="1">
    <source>
        <dbReference type="ARBA" id="ARBA00004713"/>
    </source>
</evidence>
<gene>
    <name evidence="9" type="primary">waaA</name>
    <name evidence="9" type="ORF">K4G57_02225</name>
</gene>
<keyword evidence="4 7" id="KW-0808">Transferase</keyword>
<keyword evidence="7" id="KW-0812">Transmembrane</keyword>
<comment type="catalytic activity">
    <reaction evidence="6 7">
        <text>lipid IVA (E. coli) + CMP-3-deoxy-beta-D-manno-octulosonate = alpha-Kdo-(2-&gt;6)-lipid IVA (E. coli) + CMP + H(+)</text>
        <dbReference type="Rhea" id="RHEA:28066"/>
        <dbReference type="ChEBI" id="CHEBI:15378"/>
        <dbReference type="ChEBI" id="CHEBI:58603"/>
        <dbReference type="ChEBI" id="CHEBI:60364"/>
        <dbReference type="ChEBI" id="CHEBI:60377"/>
        <dbReference type="ChEBI" id="CHEBI:85987"/>
        <dbReference type="EC" id="2.4.99.12"/>
    </reaction>
</comment>
<dbReference type="NCBIfam" id="NF004389">
    <property type="entry name" value="PRK05749.1-5"/>
    <property type="match status" value="1"/>
</dbReference>
<dbReference type="EC" id="2.4.99.12" evidence="2 7"/>
<evidence type="ECO:0000313" key="9">
    <source>
        <dbReference type="EMBL" id="MBX7490295.1"/>
    </source>
</evidence>
<keyword evidence="10" id="KW-1185">Reference proteome</keyword>
<keyword evidence="7" id="KW-1003">Cell membrane</keyword>
<dbReference type="EMBL" id="JAIGYQ010000002">
    <property type="protein sequence ID" value="MBX7490295.1"/>
    <property type="molecule type" value="Genomic_DNA"/>
</dbReference>
<dbReference type="InterPro" id="IPR007507">
    <property type="entry name" value="Glycos_transf_N"/>
</dbReference>
<evidence type="ECO:0000313" key="10">
    <source>
        <dbReference type="Proteomes" id="UP000700059"/>
    </source>
</evidence>
<keyword evidence="7" id="KW-1133">Transmembrane helix</keyword>
<comment type="subcellular location">
    <subcellularLocation>
        <location evidence="7">Cell membrane</location>
    </subcellularLocation>
</comment>
<feature type="domain" description="3-deoxy-D-manno-octulosonic-acid transferase N-terminal" evidence="8">
    <location>
        <begin position="33"/>
        <end position="203"/>
    </location>
</feature>
<name>A0ABS7JLM0_9HELI</name>
<proteinExistence type="inferred from homology"/>
<dbReference type="Gene3D" id="3.40.50.11720">
    <property type="entry name" value="3-Deoxy-D-manno-octulosonic-acid transferase, N-terminal domain"/>
    <property type="match status" value="1"/>
</dbReference>
<comment type="similarity">
    <text evidence="7">Belongs to the glycosyltransferase group 1 family.</text>
</comment>
<evidence type="ECO:0000256" key="5">
    <source>
        <dbReference type="ARBA" id="ARBA00031445"/>
    </source>
</evidence>
<feature type="transmembrane region" description="Helical" evidence="7">
    <location>
        <begin position="6"/>
        <end position="25"/>
    </location>
</feature>